<dbReference type="RefSeq" id="WP_036691042.1">
    <property type="nucleotide sequence ID" value="NZ_JNVM01000036.1"/>
</dbReference>
<dbReference type="OrthoDB" id="2543325at2"/>
<accession>A0A081NVP6</accession>
<proteinExistence type="predicted"/>
<keyword evidence="2" id="KW-1185">Reference proteome</keyword>
<organism evidence="1 2">
    <name type="scientific">Paenibacillus tyrfis</name>
    <dbReference type="NCBI Taxonomy" id="1501230"/>
    <lineage>
        <taxon>Bacteria</taxon>
        <taxon>Bacillati</taxon>
        <taxon>Bacillota</taxon>
        <taxon>Bacilli</taxon>
        <taxon>Bacillales</taxon>
        <taxon>Paenibacillaceae</taxon>
        <taxon>Paenibacillus</taxon>
    </lineage>
</organism>
<dbReference type="Proteomes" id="UP000028123">
    <property type="component" value="Unassembled WGS sequence"/>
</dbReference>
<name>A0A081NVP6_9BACL</name>
<dbReference type="EMBL" id="JNVM01000036">
    <property type="protein sequence ID" value="KEQ22519.1"/>
    <property type="molecule type" value="Genomic_DNA"/>
</dbReference>
<gene>
    <name evidence="1" type="ORF">ET33_22795</name>
</gene>
<protein>
    <submittedName>
        <fullName evidence="1">Uncharacterized protein</fullName>
    </submittedName>
</protein>
<comment type="caution">
    <text evidence="1">The sequence shown here is derived from an EMBL/GenBank/DDBJ whole genome shotgun (WGS) entry which is preliminary data.</text>
</comment>
<evidence type="ECO:0000313" key="2">
    <source>
        <dbReference type="Proteomes" id="UP000028123"/>
    </source>
</evidence>
<dbReference type="AlphaFoldDB" id="A0A081NVP6"/>
<sequence length="116" mass="13433">MVWIVAKNHFSEWIILAKENAAKSIRPLTKYDNFSSSDIFSFVINEKDSTIELHQSKIKDDKTKLNCPYTEKKYKVIQKEEISHLPMRLAINPGFINEKKAAEKYLAGLKVFSIVK</sequence>
<evidence type="ECO:0000313" key="1">
    <source>
        <dbReference type="EMBL" id="KEQ22519.1"/>
    </source>
</evidence>
<reference evidence="1 2" key="1">
    <citation type="submission" date="2014-06" db="EMBL/GenBank/DDBJ databases">
        <title>Draft genome sequence of Paenibacillus sp. MSt1.</title>
        <authorList>
            <person name="Aw Y.K."/>
            <person name="Ong K.S."/>
            <person name="Gan H.M."/>
            <person name="Lee S.M."/>
        </authorList>
    </citation>
    <scope>NUCLEOTIDE SEQUENCE [LARGE SCALE GENOMIC DNA]</scope>
    <source>
        <strain evidence="1 2">MSt1</strain>
    </source>
</reference>